<proteinExistence type="predicted"/>
<name>A0A369T4I8_9PROT</name>
<evidence type="ECO:0000313" key="8">
    <source>
        <dbReference type="Proteomes" id="UP000253941"/>
    </source>
</evidence>
<evidence type="ECO:0000256" key="4">
    <source>
        <dbReference type="ARBA" id="ARBA00023136"/>
    </source>
</evidence>
<feature type="domain" description="NnrU" evidence="6">
    <location>
        <begin position="39"/>
        <end position="259"/>
    </location>
</feature>
<evidence type="ECO:0000256" key="3">
    <source>
        <dbReference type="ARBA" id="ARBA00022989"/>
    </source>
</evidence>
<evidence type="ECO:0000313" key="7">
    <source>
        <dbReference type="EMBL" id="RDD60239.1"/>
    </source>
</evidence>
<dbReference type="Proteomes" id="UP000253941">
    <property type="component" value="Unassembled WGS sequence"/>
</dbReference>
<protein>
    <submittedName>
        <fullName evidence="7">NnrU protein</fullName>
    </submittedName>
</protein>
<evidence type="ECO:0000256" key="2">
    <source>
        <dbReference type="ARBA" id="ARBA00022692"/>
    </source>
</evidence>
<dbReference type="Pfam" id="PF07298">
    <property type="entry name" value="NnrU"/>
    <property type="match status" value="1"/>
</dbReference>
<dbReference type="InterPro" id="IPR009915">
    <property type="entry name" value="NnrU_dom"/>
</dbReference>
<comment type="caution">
    <text evidence="7">The sequence shown here is derived from an EMBL/GenBank/DDBJ whole genome shotgun (WGS) entry which is preliminary data.</text>
</comment>
<organism evidence="7 8">
    <name type="scientific">Ferruginivarius sediminum</name>
    <dbReference type="NCBI Taxonomy" id="2661937"/>
    <lineage>
        <taxon>Bacteria</taxon>
        <taxon>Pseudomonadati</taxon>
        <taxon>Pseudomonadota</taxon>
        <taxon>Alphaproteobacteria</taxon>
        <taxon>Rhodospirillales</taxon>
        <taxon>Rhodospirillaceae</taxon>
        <taxon>Ferruginivarius</taxon>
    </lineage>
</organism>
<keyword evidence="2 5" id="KW-0812">Transmembrane</keyword>
<evidence type="ECO:0000256" key="5">
    <source>
        <dbReference type="SAM" id="Phobius"/>
    </source>
</evidence>
<evidence type="ECO:0000256" key="1">
    <source>
        <dbReference type="ARBA" id="ARBA00004141"/>
    </source>
</evidence>
<feature type="transmembrane region" description="Helical" evidence="5">
    <location>
        <begin position="72"/>
        <end position="91"/>
    </location>
</feature>
<keyword evidence="4 5" id="KW-0472">Membrane</keyword>
<feature type="transmembrane region" description="Helical" evidence="5">
    <location>
        <begin position="168"/>
        <end position="189"/>
    </location>
</feature>
<evidence type="ECO:0000259" key="6">
    <source>
        <dbReference type="Pfam" id="PF07298"/>
    </source>
</evidence>
<keyword evidence="8" id="KW-1185">Reference proteome</keyword>
<reference evidence="7 8" key="1">
    <citation type="submission" date="2018-07" db="EMBL/GenBank/DDBJ databases">
        <title>Venubactetium sediminum gen. nov., sp. nov., isolated from a marine solar saltern.</title>
        <authorList>
            <person name="Wang S."/>
        </authorList>
    </citation>
    <scope>NUCLEOTIDE SEQUENCE [LARGE SCALE GENOMIC DNA]</scope>
    <source>
        <strain evidence="7 8">WD2A32</strain>
    </source>
</reference>
<feature type="transmembrane region" description="Helical" evidence="5">
    <location>
        <begin position="32"/>
        <end position="52"/>
    </location>
</feature>
<gene>
    <name evidence="7" type="ORF">DRB17_19190</name>
</gene>
<feature type="transmembrane region" description="Helical" evidence="5">
    <location>
        <begin position="201"/>
        <end position="222"/>
    </location>
</feature>
<keyword evidence="3 5" id="KW-1133">Transmembrane helix</keyword>
<comment type="subcellular location">
    <subcellularLocation>
        <location evidence="1">Membrane</location>
        <topology evidence="1">Multi-pass membrane protein</topology>
    </subcellularLocation>
</comment>
<dbReference type="AlphaFoldDB" id="A0A369T4I8"/>
<dbReference type="EMBL" id="QPMH01000034">
    <property type="protein sequence ID" value="RDD60239.1"/>
    <property type="molecule type" value="Genomic_DNA"/>
</dbReference>
<accession>A0A369T4I8</accession>
<feature type="transmembrane region" description="Helical" evidence="5">
    <location>
        <begin position="103"/>
        <end position="124"/>
    </location>
</feature>
<sequence length="263" mass="28365">MVATARRIWSCRGGPPKGGFTRIRVRPLARAMLGNLNALFAATVLFVGGHFLLSSQQFRDPAIKWLGNQGFVTVYSLAVTGALLWMAAAYAEAPFVPVWSPPIALRWVPNVLMPIASILLVAGLTTRSPTMVGGDRHGFGPEDPAPGILRITRHPFLWATTLWSVGHLAANGDAASIILFGGILVLSVGGMRHIDQKRERALGAAWGPVALTTSVIPFQAIITRRTRFDWKGIGFWRPIAGIALYAALLHLHPLLFGVSALPV</sequence>
<dbReference type="GO" id="GO:0016020">
    <property type="term" value="C:membrane"/>
    <property type="evidence" value="ECO:0007669"/>
    <property type="project" value="UniProtKB-SubCell"/>
</dbReference>
<feature type="transmembrane region" description="Helical" evidence="5">
    <location>
        <begin position="242"/>
        <end position="261"/>
    </location>
</feature>